<organism evidence="1 2">
    <name type="scientific">Mariniradius sediminis</name>
    <dbReference type="NCBI Taxonomy" id="2909237"/>
    <lineage>
        <taxon>Bacteria</taxon>
        <taxon>Pseudomonadati</taxon>
        <taxon>Bacteroidota</taxon>
        <taxon>Cytophagia</taxon>
        <taxon>Cytophagales</taxon>
        <taxon>Cyclobacteriaceae</taxon>
        <taxon>Mariniradius</taxon>
    </lineage>
</organism>
<proteinExistence type="predicted"/>
<comment type="caution">
    <text evidence="1">The sequence shown here is derived from an EMBL/GenBank/DDBJ whole genome shotgun (WGS) entry which is preliminary data.</text>
</comment>
<dbReference type="Proteomes" id="UP001201449">
    <property type="component" value="Unassembled WGS sequence"/>
</dbReference>
<evidence type="ECO:0000313" key="2">
    <source>
        <dbReference type="Proteomes" id="UP001201449"/>
    </source>
</evidence>
<reference evidence="1 2" key="1">
    <citation type="submission" date="2022-01" db="EMBL/GenBank/DDBJ databases">
        <title>Mariniradius saccharolyticus sp. nov., isolated from sediment of a river.</title>
        <authorList>
            <person name="Liu H."/>
        </authorList>
    </citation>
    <scope>NUCLEOTIDE SEQUENCE [LARGE SCALE GENOMIC DNA]</scope>
    <source>
        <strain evidence="1 2">RY-2</strain>
    </source>
</reference>
<gene>
    <name evidence="1" type="ORF">L0U89_11570</name>
</gene>
<protein>
    <submittedName>
        <fullName evidence="1">DUF2191 domain-containing protein</fullName>
    </submittedName>
</protein>
<name>A0ABS9BVH8_9BACT</name>
<keyword evidence="2" id="KW-1185">Reference proteome</keyword>
<evidence type="ECO:0000313" key="1">
    <source>
        <dbReference type="EMBL" id="MCF1751709.1"/>
    </source>
</evidence>
<dbReference type="EMBL" id="JAKEVZ010000008">
    <property type="protein sequence ID" value="MCF1751709.1"/>
    <property type="molecule type" value="Genomic_DNA"/>
</dbReference>
<accession>A0ABS9BVH8</accession>
<sequence length="68" mass="7718">MKVTAIIPDDLVQETIELSQASSVTEALKIALVSYIRSQKIKKLGSNILNEPLEFKYSAQELRDLNRR</sequence>
<dbReference type="RefSeq" id="WP_234861667.1">
    <property type="nucleotide sequence ID" value="NZ_JAKEVZ010000008.1"/>
</dbReference>